<dbReference type="EMBL" id="UINC01111046">
    <property type="protein sequence ID" value="SVC78971.1"/>
    <property type="molecule type" value="Genomic_DNA"/>
</dbReference>
<feature type="non-terminal residue" evidence="1">
    <location>
        <position position="1"/>
    </location>
</feature>
<dbReference type="AlphaFoldDB" id="A0A382Q401"/>
<gene>
    <name evidence="1" type="ORF">METZ01_LOCUS331825</name>
</gene>
<dbReference type="GO" id="GO:0003824">
    <property type="term" value="F:catalytic activity"/>
    <property type="evidence" value="ECO:0007669"/>
    <property type="project" value="UniProtKB-ARBA"/>
</dbReference>
<name>A0A382Q401_9ZZZZ</name>
<organism evidence="1">
    <name type="scientific">marine metagenome</name>
    <dbReference type="NCBI Taxonomy" id="408172"/>
    <lineage>
        <taxon>unclassified sequences</taxon>
        <taxon>metagenomes</taxon>
        <taxon>ecological metagenomes</taxon>
    </lineage>
</organism>
<dbReference type="SUPFAM" id="SSF52096">
    <property type="entry name" value="ClpP/crotonase"/>
    <property type="match status" value="1"/>
</dbReference>
<protein>
    <recommendedName>
        <fullName evidence="2">Carnitinyl-CoA dehydratase</fullName>
    </recommendedName>
</protein>
<dbReference type="InterPro" id="IPR001753">
    <property type="entry name" value="Enoyl-CoA_hydra/iso"/>
</dbReference>
<dbReference type="GO" id="GO:0006635">
    <property type="term" value="P:fatty acid beta-oxidation"/>
    <property type="evidence" value="ECO:0007669"/>
    <property type="project" value="TreeGrafter"/>
</dbReference>
<sequence>HAMFALPEYRSGVIADQATLKLPKRIPYHIALDLLLTGRWFSAQQAAAWGLISEIIPAASLMDRARALADDIANGPPLVFAAVKEVARAAENLSFQDALDKINSKDFPTIRALYGSEDQLEGARAFVEKRDPIWKGR</sequence>
<evidence type="ECO:0008006" key="2">
    <source>
        <dbReference type="Google" id="ProtNLM"/>
    </source>
</evidence>
<dbReference type="CDD" id="cd06558">
    <property type="entry name" value="crotonase-like"/>
    <property type="match status" value="1"/>
</dbReference>
<accession>A0A382Q401</accession>
<dbReference type="Pfam" id="PF00378">
    <property type="entry name" value="ECH_1"/>
    <property type="match status" value="1"/>
</dbReference>
<dbReference type="Gene3D" id="3.90.226.10">
    <property type="entry name" value="2-enoyl-CoA Hydratase, Chain A, domain 1"/>
    <property type="match status" value="1"/>
</dbReference>
<proteinExistence type="predicted"/>
<reference evidence="1" key="1">
    <citation type="submission" date="2018-05" db="EMBL/GenBank/DDBJ databases">
        <authorList>
            <person name="Lanie J.A."/>
            <person name="Ng W.-L."/>
            <person name="Kazmierczak K.M."/>
            <person name="Andrzejewski T.M."/>
            <person name="Davidsen T.M."/>
            <person name="Wayne K.J."/>
            <person name="Tettelin H."/>
            <person name="Glass J.I."/>
            <person name="Rusch D."/>
            <person name="Podicherti R."/>
            <person name="Tsui H.-C.T."/>
            <person name="Winkler M.E."/>
        </authorList>
    </citation>
    <scope>NUCLEOTIDE SEQUENCE</scope>
</reference>
<dbReference type="InterPro" id="IPR029045">
    <property type="entry name" value="ClpP/crotonase-like_dom_sf"/>
</dbReference>
<dbReference type="PANTHER" id="PTHR11941">
    <property type="entry name" value="ENOYL-COA HYDRATASE-RELATED"/>
    <property type="match status" value="1"/>
</dbReference>
<dbReference type="PANTHER" id="PTHR11941:SF54">
    <property type="entry name" value="ENOYL-COA HYDRATASE, MITOCHONDRIAL"/>
    <property type="match status" value="1"/>
</dbReference>
<evidence type="ECO:0000313" key="1">
    <source>
        <dbReference type="EMBL" id="SVC78971.1"/>
    </source>
</evidence>